<dbReference type="InterPro" id="IPR043128">
    <property type="entry name" value="Rev_trsase/Diguanyl_cyclase"/>
</dbReference>
<organism evidence="1 2">
    <name type="scientific">Phytophthora fragariae</name>
    <dbReference type="NCBI Taxonomy" id="53985"/>
    <lineage>
        <taxon>Eukaryota</taxon>
        <taxon>Sar</taxon>
        <taxon>Stramenopiles</taxon>
        <taxon>Oomycota</taxon>
        <taxon>Peronosporomycetes</taxon>
        <taxon>Peronosporales</taxon>
        <taxon>Peronosporaceae</taxon>
        <taxon>Phytophthora</taxon>
    </lineage>
</organism>
<evidence type="ECO:0000313" key="1">
    <source>
        <dbReference type="EMBL" id="KAE9182179.1"/>
    </source>
</evidence>
<sequence length="314" mass="35375">MPYSADTGAEKSIISARKLKQLEKLGGIGNTSTLARPIDCEVGKHEILAQRSVLLQIMLHTAAGPVRPVKPYEVLVIDEDEDEFILGEDILDDLGICVERQLEQLVERTSADDDDPIAFGEDFLAGCTPDEEVRQAVEAMTAKALENGFPPEKEGKLRTIVYMYDIWRLHLGPDPPAKVPPLELRMKKGAKPFRCKPRAHPPHVRKFLQEFNDELVRLGWVYENASSRWACPALPVKKPDKDEFRQTSNYRPTNAETEPIAGVMPILQVITEHVRGMCFFGLFDFIKGFLQLPLAKASQEILSYMTDAKVYTLR</sequence>
<dbReference type="EMBL" id="QXGD01002960">
    <property type="protein sequence ID" value="KAE9182179.1"/>
    <property type="molecule type" value="Genomic_DNA"/>
</dbReference>
<dbReference type="PANTHER" id="PTHR33064">
    <property type="entry name" value="POL PROTEIN"/>
    <property type="match status" value="1"/>
</dbReference>
<dbReference type="PANTHER" id="PTHR33064:SF37">
    <property type="entry name" value="RIBONUCLEASE H"/>
    <property type="match status" value="1"/>
</dbReference>
<dbReference type="InterPro" id="IPR043502">
    <property type="entry name" value="DNA/RNA_pol_sf"/>
</dbReference>
<dbReference type="Gene3D" id="3.30.70.270">
    <property type="match status" value="1"/>
</dbReference>
<accession>A0A6A3WB29</accession>
<reference evidence="1 2" key="1">
    <citation type="submission" date="2018-08" db="EMBL/GenBank/DDBJ databases">
        <title>Genomic investigation of the strawberry pathogen Phytophthora fragariae indicates pathogenicity is determined by transcriptional variation in three key races.</title>
        <authorList>
            <person name="Adams T.M."/>
            <person name="Armitage A.D."/>
            <person name="Sobczyk M.K."/>
            <person name="Bates H.J."/>
            <person name="Dunwell J.M."/>
            <person name="Nellist C.F."/>
            <person name="Harrison R.J."/>
        </authorList>
    </citation>
    <scope>NUCLEOTIDE SEQUENCE [LARGE SCALE GENOMIC DNA]</scope>
    <source>
        <strain evidence="1 2">BC-1</strain>
    </source>
</reference>
<proteinExistence type="predicted"/>
<comment type="caution">
    <text evidence="1">The sequence shown here is derived from an EMBL/GenBank/DDBJ whole genome shotgun (WGS) entry which is preliminary data.</text>
</comment>
<dbReference type="SUPFAM" id="SSF56672">
    <property type="entry name" value="DNA/RNA polymerases"/>
    <property type="match status" value="1"/>
</dbReference>
<dbReference type="InterPro" id="IPR051320">
    <property type="entry name" value="Viral_Replic_Matur_Polypro"/>
</dbReference>
<protein>
    <recommendedName>
        <fullName evidence="3">Reverse transcriptase domain-containing protein</fullName>
    </recommendedName>
</protein>
<evidence type="ECO:0000313" key="2">
    <source>
        <dbReference type="Proteomes" id="UP000440367"/>
    </source>
</evidence>
<dbReference type="Gene3D" id="3.10.10.10">
    <property type="entry name" value="HIV Type 1 Reverse Transcriptase, subunit A, domain 1"/>
    <property type="match status" value="1"/>
</dbReference>
<evidence type="ECO:0008006" key="3">
    <source>
        <dbReference type="Google" id="ProtNLM"/>
    </source>
</evidence>
<dbReference type="Proteomes" id="UP000440367">
    <property type="component" value="Unassembled WGS sequence"/>
</dbReference>
<dbReference type="AlphaFoldDB" id="A0A6A3WB29"/>
<gene>
    <name evidence="1" type="ORF">PF002_g27061</name>
</gene>
<name>A0A6A3WB29_9STRA</name>